<keyword evidence="1" id="KW-0812">Transmembrane</keyword>
<accession>A0A1S6PTM7</accession>
<dbReference type="Gene3D" id="1.10.287.3510">
    <property type="match status" value="1"/>
</dbReference>
<dbReference type="AlphaFoldDB" id="A0A1S6PTM7"/>
<gene>
    <name evidence="2" type="primary">nad4l</name>
</gene>
<organism evidence="2">
    <name type="scientific">Planorbella duryi</name>
    <dbReference type="NCBI Taxonomy" id="129831"/>
    <lineage>
        <taxon>Eukaryota</taxon>
        <taxon>Metazoa</taxon>
        <taxon>Spiralia</taxon>
        <taxon>Lophotrochozoa</taxon>
        <taxon>Mollusca</taxon>
        <taxon>Gastropoda</taxon>
        <taxon>Heterobranchia</taxon>
        <taxon>Euthyneura</taxon>
        <taxon>Panpulmonata</taxon>
        <taxon>Hygrophila</taxon>
        <taxon>Lymnaeoidea</taxon>
        <taxon>Planorbidae</taxon>
        <taxon>Planorbella</taxon>
    </lineage>
</organism>
<dbReference type="InterPro" id="IPR009356">
    <property type="entry name" value="NAD_DH_su4L"/>
</dbReference>
<reference evidence="2" key="1">
    <citation type="journal article" date="2018" name="Mitochondrial DNA Part B Resour">
        <title>The mitochondrial genome of the planorbid snail Planorbella duryi.</title>
        <authorList>
            <person name="Schultz J.H."/>
            <person name="Bansbach L.M."/>
            <person name="Bremmer J.A."/>
            <person name="Dimmler K.E."/>
            <person name="Forde Q.A."/>
            <person name="Gagliano E.M."/>
            <person name="Glenn E.M."/>
            <person name="Greengrass C.M."/>
            <person name="Hayes J.P."/>
            <person name="Kraus A.L."/>
            <person name="Larsen L.I."/>
            <person name="Lucero E."/>
            <person name="McClendon M.T."/>
            <person name="Mercer H.L."/>
            <person name="Mims K.C."/>
            <person name="Patel K.N."/>
            <person name="Patsalis F.I."/>
            <person name="Peterson D.E."/>
            <person name="Platero J.M."/>
            <person name="Rizvi M.M."/>
            <person name="Serna K.I."/>
            <person name="Steele T.E."/>
            <person name="Turner N.L."/>
            <person name="Bu L."/>
            <person name="Lu L."/>
            <person name="Adema C.M."/>
        </authorList>
    </citation>
    <scope>NUCLEOTIDE SEQUENCE</scope>
</reference>
<evidence type="ECO:0000313" key="2">
    <source>
        <dbReference type="EMBL" id="AQU71815.1"/>
    </source>
</evidence>
<feature type="transmembrane region" description="Helical" evidence="1">
    <location>
        <begin position="50"/>
        <end position="73"/>
    </location>
</feature>
<proteinExistence type="predicted"/>
<sequence>MTICILFVCFLLYTYMFNKYYILNALIILEAMMLITMIFVIFSLTTESKYMFLLILTFAACEASIGLSLLVSLIRFRGNNFLLCFL</sequence>
<geneLocation type="mitochondrion" evidence="2"/>
<feature type="transmembrane region" description="Helical" evidence="1">
    <location>
        <begin position="21"/>
        <end position="44"/>
    </location>
</feature>
<dbReference type="Pfam" id="PF06235">
    <property type="entry name" value="NAD4L"/>
    <property type="match status" value="1"/>
</dbReference>
<evidence type="ECO:0000256" key="1">
    <source>
        <dbReference type="SAM" id="Phobius"/>
    </source>
</evidence>
<protein>
    <submittedName>
        <fullName evidence="2">NADH dehydrogenase subunit 4L</fullName>
    </submittedName>
</protein>
<keyword evidence="1" id="KW-1133">Transmembrane helix</keyword>
<name>A0A1S6PTM7_9GAST</name>
<dbReference type="EMBL" id="KY514384">
    <property type="protein sequence ID" value="AQU71815.1"/>
    <property type="molecule type" value="Genomic_DNA"/>
</dbReference>
<keyword evidence="1" id="KW-0472">Membrane</keyword>
<keyword evidence="2" id="KW-0496">Mitochondrion</keyword>